<protein>
    <recommendedName>
        <fullName evidence="2">PpiC domain-containing protein</fullName>
    </recommendedName>
</protein>
<dbReference type="STRING" id="766136.BHF68_11715"/>
<keyword evidence="1" id="KW-0697">Rotamase</keyword>
<dbReference type="SUPFAM" id="SSF109998">
    <property type="entry name" value="Triger factor/SurA peptide-binding domain-like"/>
    <property type="match status" value="1"/>
</dbReference>
<dbReference type="Gene3D" id="3.10.50.40">
    <property type="match status" value="1"/>
</dbReference>
<name>A0A1E5FYZ6_9FIRM</name>
<dbReference type="RefSeq" id="WP_069644324.1">
    <property type="nucleotide sequence ID" value="NZ_MIJE01000035.1"/>
</dbReference>
<dbReference type="EMBL" id="MIJE01000035">
    <property type="protein sequence ID" value="OEF95758.1"/>
    <property type="molecule type" value="Genomic_DNA"/>
</dbReference>
<dbReference type="PANTHER" id="PTHR47245:SF2">
    <property type="entry name" value="PEPTIDYL-PROLYL CIS-TRANS ISOMERASE HP_0175-RELATED"/>
    <property type="match status" value="1"/>
</dbReference>
<proteinExistence type="predicted"/>
<evidence type="ECO:0000313" key="3">
    <source>
        <dbReference type="EMBL" id="OEF95758.1"/>
    </source>
</evidence>
<keyword evidence="1" id="KW-0413">Isomerase</keyword>
<evidence type="ECO:0000256" key="1">
    <source>
        <dbReference type="PROSITE-ProRule" id="PRU00278"/>
    </source>
</evidence>
<dbReference type="OrthoDB" id="14196at2"/>
<evidence type="ECO:0000313" key="4">
    <source>
        <dbReference type="Proteomes" id="UP000094296"/>
    </source>
</evidence>
<dbReference type="PANTHER" id="PTHR47245">
    <property type="entry name" value="PEPTIDYLPROLYL ISOMERASE"/>
    <property type="match status" value="1"/>
</dbReference>
<dbReference type="InterPro" id="IPR027304">
    <property type="entry name" value="Trigger_fact/SurA_dom_sf"/>
</dbReference>
<dbReference type="Proteomes" id="UP000094296">
    <property type="component" value="Unassembled WGS sequence"/>
</dbReference>
<dbReference type="InterPro" id="IPR000297">
    <property type="entry name" value="PPIase_PpiC"/>
</dbReference>
<comment type="caution">
    <text evidence="3">The sequence shown here is derived from an EMBL/GenBank/DDBJ whole genome shotgun (WGS) entry which is preliminary data.</text>
</comment>
<dbReference type="AlphaFoldDB" id="A0A1E5FYZ6"/>
<evidence type="ECO:0000259" key="2">
    <source>
        <dbReference type="PROSITE" id="PS50198"/>
    </source>
</evidence>
<dbReference type="GO" id="GO:0003755">
    <property type="term" value="F:peptidyl-prolyl cis-trans isomerase activity"/>
    <property type="evidence" value="ECO:0007669"/>
    <property type="project" value="UniProtKB-KW"/>
</dbReference>
<dbReference type="SUPFAM" id="SSF54534">
    <property type="entry name" value="FKBP-like"/>
    <property type="match status" value="1"/>
</dbReference>
<organism evidence="3 4">
    <name type="scientific">Desulfuribacillus alkaliarsenatis</name>
    <dbReference type="NCBI Taxonomy" id="766136"/>
    <lineage>
        <taxon>Bacteria</taxon>
        <taxon>Bacillati</taxon>
        <taxon>Bacillota</taxon>
        <taxon>Desulfuribacillia</taxon>
        <taxon>Desulfuribacillales</taxon>
        <taxon>Desulfuribacillaceae</taxon>
        <taxon>Desulfuribacillus</taxon>
    </lineage>
</organism>
<reference evidence="3 4" key="1">
    <citation type="submission" date="2016-09" db="EMBL/GenBank/DDBJ databases">
        <title>Draft genome sequence for the type strain of Desulfuribacillus alkaliarsenatis AHT28, an obligately anaerobic, sulfidogenic bacterium isolated from Russian soda lake sediments.</title>
        <authorList>
            <person name="Abin C.A."/>
            <person name="Hollibaugh J.T."/>
        </authorList>
    </citation>
    <scope>NUCLEOTIDE SEQUENCE [LARGE SCALE GENOMIC DNA]</scope>
    <source>
        <strain evidence="3 4">AHT28</strain>
    </source>
</reference>
<feature type="domain" description="PpiC" evidence="2">
    <location>
        <begin position="175"/>
        <end position="273"/>
    </location>
</feature>
<dbReference type="InterPro" id="IPR046357">
    <property type="entry name" value="PPIase_dom_sf"/>
</dbReference>
<accession>A0A1E5FYZ6</accession>
<keyword evidence="4" id="KW-1185">Reference proteome</keyword>
<dbReference type="PROSITE" id="PS51257">
    <property type="entry name" value="PROKAR_LIPOPROTEIN"/>
    <property type="match status" value="1"/>
</dbReference>
<sequence>MYNKSKRIMFLAIAVLLVAVLVVGCGQRDAVEPEPTMDFEAFRASVDANQVIAELEGTTLTYGEMFEQLEAEDILQPGIADYAVEDMDMLAGYAEQLVIRKQIFEEAETAGFQYDQTVLDEEMQNVLAQYPDLTEQEQAKLRSLLNHYITITEYLNDQVSEEDARAFYEENPGEFTTASVRHILIAFEGRSEEEALELANSLTERIRAGEDMAELAEEYTEDPGSQDAGGLYENQPVMLWVPEFKEAALTFELNTVGDPVRTEFGYHVMRVEERNVTAFEQVEGMIKDSRASEVFMEYLDAAQGKVTVNL</sequence>
<dbReference type="PROSITE" id="PS50198">
    <property type="entry name" value="PPIC_PPIASE_2"/>
    <property type="match status" value="1"/>
</dbReference>
<dbReference type="InterPro" id="IPR050245">
    <property type="entry name" value="PrsA_foldase"/>
</dbReference>
<gene>
    <name evidence="3" type="ORF">BHF68_11715</name>
</gene>
<dbReference type="Pfam" id="PF13616">
    <property type="entry name" value="Rotamase_3"/>
    <property type="match status" value="1"/>
</dbReference>